<dbReference type="AlphaFoldDB" id="A0A1X7G0G6"/>
<keyword evidence="10" id="KW-1185">Reference proteome</keyword>
<evidence type="ECO:0000313" key="9">
    <source>
        <dbReference type="EMBL" id="SMF61844.1"/>
    </source>
</evidence>
<keyword evidence="5" id="KW-0238">DNA-binding</keyword>
<comment type="similarity">
    <text evidence="2">Belongs to the type IB topoisomerase family.</text>
</comment>
<dbReference type="STRING" id="941907.SAMN06295910_0844"/>
<dbReference type="InterPro" id="IPR011010">
    <property type="entry name" value="DNA_brk_join_enz"/>
</dbReference>
<dbReference type="GO" id="GO:0006265">
    <property type="term" value="P:DNA topological change"/>
    <property type="evidence" value="ECO:0007669"/>
    <property type="project" value="InterPro"/>
</dbReference>
<keyword evidence="4" id="KW-0799">Topoisomerase</keyword>
<dbReference type="InterPro" id="IPR013500">
    <property type="entry name" value="TopoI_cat_euk"/>
</dbReference>
<dbReference type="GO" id="GO:0003677">
    <property type="term" value="F:DNA binding"/>
    <property type="evidence" value="ECO:0007669"/>
    <property type="project" value="UniProtKB-KW"/>
</dbReference>
<dbReference type="EMBL" id="LT840185">
    <property type="protein sequence ID" value="SMF61844.1"/>
    <property type="molecule type" value="Genomic_DNA"/>
</dbReference>
<dbReference type="Proteomes" id="UP000192934">
    <property type="component" value="Chromosome I"/>
</dbReference>
<reference evidence="10" key="1">
    <citation type="submission" date="2017-04" db="EMBL/GenBank/DDBJ databases">
        <authorList>
            <person name="Varghese N."/>
            <person name="Submissions S."/>
        </authorList>
    </citation>
    <scope>NUCLEOTIDE SEQUENCE [LARGE SCALE GENOMIC DNA]</scope>
    <source>
        <strain evidence="10">Dd16</strain>
    </source>
</reference>
<feature type="domain" description="DNA topoisomerase I catalytic core eukaryotic-type" evidence="7">
    <location>
        <begin position="106"/>
        <end position="302"/>
    </location>
</feature>
<evidence type="ECO:0000256" key="3">
    <source>
        <dbReference type="ARBA" id="ARBA00012891"/>
    </source>
</evidence>
<dbReference type="Gene3D" id="1.10.132.120">
    <property type="match status" value="1"/>
</dbReference>
<evidence type="ECO:0000313" key="10">
    <source>
        <dbReference type="Proteomes" id="UP000192934"/>
    </source>
</evidence>
<evidence type="ECO:0000256" key="5">
    <source>
        <dbReference type="ARBA" id="ARBA00023125"/>
    </source>
</evidence>
<sequence length="360" mass="40179">MANGSRGRPFREPRPLRALLAAMAASKLCYVDDALPGITRKRRGRYWQYFDAKGDRITDREEIDRLNGIGLPPAYSDAWFCPSANGHIQAIGWDEKGRKQYRYHPDFRAKQDAEKYDLCASFGRALPLLRARIQNDMAGRKLSRDTVVATVVRLLDVGILRVGNKAYAEANNSFGATTLQDRHVKVRGATLKMRFKAKSGKLRELTITDKRLSHMVKRCQDLPGQHLFQFVDEDGEQRPVSSTDVNDYIRDAMGEEFTAKHFRTWGASAIAFEALCGAGDKGLTLKQLLEPVAEALGNTPAISRKSYVHPALIEAVKDSKCFAAGVQCPRATKYLSSAERGLIDFLENGRRKSKTKAKAA</sequence>
<proteinExistence type="inferred from homology"/>
<accession>A0A1X7G0G6</accession>
<dbReference type="InterPro" id="IPR049331">
    <property type="entry name" value="Top1B_N_bact"/>
</dbReference>
<dbReference type="Pfam" id="PF21338">
    <property type="entry name" value="Top1B_N_bact"/>
    <property type="match status" value="1"/>
</dbReference>
<dbReference type="InterPro" id="IPR035447">
    <property type="entry name" value="DNA_topo_I_N_sf"/>
</dbReference>
<dbReference type="Gene3D" id="3.90.15.10">
    <property type="entry name" value="Topoisomerase I, Chain A, domain 3"/>
    <property type="match status" value="1"/>
</dbReference>
<dbReference type="EC" id="5.6.2.1" evidence="3"/>
<dbReference type="PRINTS" id="PR00416">
    <property type="entry name" value="EUTPISMRASEI"/>
</dbReference>
<organism evidence="9 10">
    <name type="scientific">Allosphingosinicella indica</name>
    <dbReference type="NCBI Taxonomy" id="941907"/>
    <lineage>
        <taxon>Bacteria</taxon>
        <taxon>Pseudomonadati</taxon>
        <taxon>Pseudomonadota</taxon>
        <taxon>Alphaproteobacteria</taxon>
        <taxon>Sphingomonadales</taxon>
        <taxon>Sphingomonadaceae</taxon>
        <taxon>Allosphingosinicella</taxon>
    </lineage>
</organism>
<gene>
    <name evidence="9" type="ORF">SAMN06295910_0844</name>
</gene>
<evidence type="ECO:0000256" key="4">
    <source>
        <dbReference type="ARBA" id="ARBA00023029"/>
    </source>
</evidence>
<dbReference type="Pfam" id="PF01028">
    <property type="entry name" value="Topoisom_I"/>
    <property type="match status" value="1"/>
</dbReference>
<name>A0A1X7G0G6_9SPHN</name>
<dbReference type="Gene3D" id="3.30.66.10">
    <property type="entry name" value="DNA topoisomerase I domain"/>
    <property type="match status" value="1"/>
</dbReference>
<evidence type="ECO:0000259" key="8">
    <source>
        <dbReference type="Pfam" id="PF21338"/>
    </source>
</evidence>
<evidence type="ECO:0000256" key="6">
    <source>
        <dbReference type="ARBA" id="ARBA00023235"/>
    </source>
</evidence>
<dbReference type="InterPro" id="IPR001631">
    <property type="entry name" value="TopoI"/>
</dbReference>
<comment type="catalytic activity">
    <reaction evidence="1">
        <text>ATP-independent breakage of single-stranded DNA, followed by passage and rejoining.</text>
        <dbReference type="EC" id="5.6.2.1"/>
    </reaction>
</comment>
<evidence type="ECO:0000259" key="7">
    <source>
        <dbReference type="Pfam" id="PF01028"/>
    </source>
</evidence>
<evidence type="ECO:0000256" key="2">
    <source>
        <dbReference type="ARBA" id="ARBA00006645"/>
    </source>
</evidence>
<dbReference type="InterPro" id="IPR014711">
    <property type="entry name" value="TopoI_cat_a-hlx-sub_euk"/>
</dbReference>
<keyword evidence="6 9" id="KW-0413">Isomerase</keyword>
<dbReference type="SUPFAM" id="SSF55869">
    <property type="entry name" value="DNA topoisomerase I domain"/>
    <property type="match status" value="1"/>
</dbReference>
<dbReference type="GO" id="GO:0003917">
    <property type="term" value="F:DNA topoisomerase type I (single strand cut, ATP-independent) activity"/>
    <property type="evidence" value="ECO:0007669"/>
    <property type="project" value="UniProtKB-EC"/>
</dbReference>
<dbReference type="SUPFAM" id="SSF56349">
    <property type="entry name" value="DNA breaking-rejoining enzymes"/>
    <property type="match status" value="1"/>
</dbReference>
<evidence type="ECO:0000256" key="1">
    <source>
        <dbReference type="ARBA" id="ARBA00000213"/>
    </source>
</evidence>
<protein>
    <recommendedName>
        <fullName evidence="3">DNA topoisomerase</fullName>
        <ecNumber evidence="3">5.6.2.1</ecNumber>
    </recommendedName>
</protein>
<feature type="domain" description="DNA topoisomerase IB N-terminal" evidence="8">
    <location>
        <begin position="47"/>
        <end position="94"/>
    </location>
</feature>
<dbReference type="PROSITE" id="PS52038">
    <property type="entry name" value="TOPO_IB_2"/>
    <property type="match status" value="1"/>
</dbReference>